<dbReference type="STRING" id="81985.R0HUR9"/>
<dbReference type="OrthoDB" id="372421at2759"/>
<evidence type="ECO:0000256" key="1">
    <source>
        <dbReference type="ARBA" id="ARBA00022490"/>
    </source>
</evidence>
<comment type="cofactor">
    <cofactor evidence="5">
        <name>Mg(2+)</name>
        <dbReference type="ChEBI" id="CHEBI:18420"/>
    </cofactor>
    <cofactor evidence="5">
        <name>Mn(2+)</name>
        <dbReference type="ChEBI" id="CHEBI:29035"/>
    </cofactor>
</comment>
<keyword evidence="4 5" id="KW-0694">RNA-binding</keyword>
<keyword evidence="5" id="KW-0464">Manganese</keyword>
<dbReference type="FunFam" id="2.40.50.690:FF:000007">
    <property type="entry name" value="DIS3-like exonuclease 2"/>
    <property type="match status" value="1"/>
</dbReference>
<dbReference type="GO" id="GO:1990074">
    <property type="term" value="P:polyuridylation-dependent mRNA catabolic process"/>
    <property type="evidence" value="ECO:0007669"/>
    <property type="project" value="UniProtKB-UniRule"/>
</dbReference>
<sequence>MKSVSAEQSVERIENGHKKKRNRPQKHIRRSKHSSVPVEDTLVESSDGRNISRSKEKDYTSPSKQQRSDHSIALGAMRASNVAFNSMPPIHFEGLAETSYPGGPASPLLPSPEVSKELLSKSCPDPRACQQSPRTDGDLFHQTEGSSQRKIFSSHWSLDAVKEALEKGEAFKALFRVNAHNRNEAYCKIDGVPTDILINGNVGQNRAVEGDIVVIKLDPLSLWPKMKGFVTESVAKPKVMNSSPEKDDKNARQKKADDVVEDFKDGFSINESSVIRQGGKNCVSHTSTPLRDSYLGSSTVQKGNGSAVEKLCGILSSFPHKRPTGQVVAVVEKSLLRDSIVGLLDVKGWSHYKEGDATRCKSPMSLSDDEYVQLMPADPRFPKLIVPFHVLPESIRERLENIDPTLEAELVAAHIVDWREGSPFPVAQITHLFGRGSELEPQIKAILYQNLVCDSDFSASSLISLPHVPWEVPEEEVQRRKDLRDLCVLTIDPLTATDLDDALSVQSLPGGFFRVGVHIADVSYFVLPETSLDIEAQFRSTSVYMLQRKIPMLPPLLSESVGSLNPGADKLAFSIFWDLNREGDVIDRWIGRTVIRSCCKLSYDHAQDIIDGKNDVAENGWPAVHGSFEWSDVFRSVKQLSEISTTLRQKRFRNGALQLENSKPLFLFDEQGVPYDFVTCSRKGSNFLVEEFMLLANMTAAEVISRAYPDSALLRRHPEPNTRKLKEFEGFCSKHGMDLDISSSGQLQESLEKITGNLKYDSVFVDILNNYAIKPMQLASYFCTGNLKDSVAEWGHYALAVPLYTHFTSPLRRYPDIVVHRAIAAALEAEELYSELKQTSIDEVRSCFTGILFNKDAAESMEGKEALSAAALKHGVPSTEILSDVAAYCNDRKLASRKVRDACDKLYTWFVLKKKEVFPCEARVMNLGSRFMTVYISKLGIERRIYYDQIEGLCADWLEATSTLILDKLYFKRGGRGYMKSLNEVAYVVSPCDLCVAKCSALSVHDTESSEAVTKDGVAPAVFPLTVQLFSTIPVVLHAVGGDDGQLDIGTRLYMSSYHI</sequence>
<evidence type="ECO:0000256" key="4">
    <source>
        <dbReference type="ARBA" id="ARBA00022884"/>
    </source>
</evidence>
<keyword evidence="5" id="KW-0540">Nuclease</keyword>
<dbReference type="SUPFAM" id="SSF50249">
    <property type="entry name" value="Nucleic acid-binding proteins"/>
    <property type="match status" value="3"/>
</dbReference>
<dbReference type="EMBL" id="KB870806">
    <property type="protein sequence ID" value="EOA33569.1"/>
    <property type="molecule type" value="Genomic_DNA"/>
</dbReference>
<dbReference type="PANTHER" id="PTHR23355:SF9">
    <property type="entry name" value="DIS3-LIKE EXONUCLEASE 2"/>
    <property type="match status" value="1"/>
</dbReference>
<evidence type="ECO:0000259" key="7">
    <source>
        <dbReference type="SMART" id="SM00955"/>
    </source>
</evidence>
<dbReference type="InterPro" id="IPR012340">
    <property type="entry name" value="NA-bd_OB-fold"/>
</dbReference>
<feature type="compositionally biased region" description="Low complexity" evidence="6">
    <location>
        <begin position="103"/>
        <end position="112"/>
    </location>
</feature>
<dbReference type="InterPro" id="IPR041505">
    <property type="entry name" value="Dis3_CSD2"/>
</dbReference>
<proteinExistence type="inferred from homology"/>
<gene>
    <name evidence="8" type="ORF">CARUB_v10019702mg</name>
</gene>
<accession>R0HUR9</accession>
<protein>
    <recommendedName>
        <fullName evidence="5">DIS3-like exonuclease 2</fullName>
        <ecNumber evidence="5">3.1.13.-</ecNumber>
    </recommendedName>
</protein>
<keyword evidence="3 5" id="KW-0460">Magnesium</keyword>
<feature type="region of interest" description="Disordered" evidence="6">
    <location>
        <begin position="1"/>
        <end position="69"/>
    </location>
</feature>
<dbReference type="EC" id="3.1.13.-" evidence="5"/>
<organism evidence="8 9">
    <name type="scientific">Capsella rubella</name>
    <dbReference type="NCBI Taxonomy" id="81985"/>
    <lineage>
        <taxon>Eukaryota</taxon>
        <taxon>Viridiplantae</taxon>
        <taxon>Streptophyta</taxon>
        <taxon>Embryophyta</taxon>
        <taxon>Tracheophyta</taxon>
        <taxon>Spermatophyta</taxon>
        <taxon>Magnoliopsida</taxon>
        <taxon>eudicotyledons</taxon>
        <taxon>Gunneridae</taxon>
        <taxon>Pentapetalae</taxon>
        <taxon>rosids</taxon>
        <taxon>malvids</taxon>
        <taxon>Brassicales</taxon>
        <taxon>Brassicaceae</taxon>
        <taxon>Camelineae</taxon>
        <taxon>Capsella</taxon>
    </lineage>
</organism>
<feature type="site" description="Important for catalytic activity" evidence="5">
    <location>
        <position position="500"/>
    </location>
</feature>
<dbReference type="GO" id="GO:0046872">
    <property type="term" value="F:metal ion binding"/>
    <property type="evidence" value="ECO:0007669"/>
    <property type="project" value="UniProtKB-KW"/>
</dbReference>
<dbReference type="InterPro" id="IPR028591">
    <property type="entry name" value="DIS3L2"/>
</dbReference>
<evidence type="ECO:0000256" key="2">
    <source>
        <dbReference type="ARBA" id="ARBA00022723"/>
    </source>
</evidence>
<comment type="similarity">
    <text evidence="5">Belongs to the RNR ribonuclease family. DIS3L2 subfamily.</text>
</comment>
<dbReference type="GO" id="GO:0003723">
    <property type="term" value="F:RNA binding"/>
    <property type="evidence" value="ECO:0007669"/>
    <property type="project" value="UniProtKB-KW"/>
</dbReference>
<feature type="binding site" evidence="5">
    <location>
        <position position="501"/>
    </location>
    <ligand>
        <name>Mg(2+)</name>
        <dbReference type="ChEBI" id="CHEBI:18420"/>
    </ligand>
</feature>
<dbReference type="Proteomes" id="UP000029121">
    <property type="component" value="Unassembled WGS sequence"/>
</dbReference>
<dbReference type="InterPro" id="IPR050180">
    <property type="entry name" value="RNR_Ribonuclease"/>
</dbReference>
<keyword evidence="5" id="KW-0378">Hydrolase</keyword>
<keyword evidence="2 5" id="KW-0479">Metal-binding</keyword>
<dbReference type="GO" id="GO:0000175">
    <property type="term" value="F:3'-5'-RNA exonuclease activity"/>
    <property type="evidence" value="ECO:0007669"/>
    <property type="project" value="UniProtKB-UniRule"/>
</dbReference>
<feature type="region of interest" description="Disordered" evidence="6">
    <location>
        <begin position="103"/>
        <end position="139"/>
    </location>
</feature>
<feature type="domain" description="RNB" evidence="7">
    <location>
        <begin position="480"/>
        <end position="829"/>
    </location>
</feature>
<dbReference type="InterPro" id="IPR001900">
    <property type="entry name" value="RNase_II/R"/>
</dbReference>
<dbReference type="PANTHER" id="PTHR23355">
    <property type="entry name" value="RIBONUCLEASE"/>
    <property type="match status" value="1"/>
</dbReference>
<dbReference type="InterPro" id="IPR022966">
    <property type="entry name" value="RNase_II/R_CS"/>
</dbReference>
<dbReference type="SMART" id="SM00955">
    <property type="entry name" value="RNB"/>
    <property type="match status" value="1"/>
</dbReference>
<keyword evidence="5" id="KW-0269">Exonuclease</keyword>
<keyword evidence="9" id="KW-1185">Reference proteome</keyword>
<dbReference type="AlphaFoldDB" id="R0HUR9"/>
<dbReference type="GO" id="GO:0000932">
    <property type="term" value="C:P-body"/>
    <property type="evidence" value="ECO:0007669"/>
    <property type="project" value="UniProtKB-SubCell"/>
</dbReference>
<feature type="compositionally biased region" description="Basic residues" evidence="6">
    <location>
        <begin position="17"/>
        <end position="33"/>
    </location>
</feature>
<evidence type="ECO:0000313" key="8">
    <source>
        <dbReference type="EMBL" id="EOA33569.1"/>
    </source>
</evidence>
<evidence type="ECO:0000256" key="6">
    <source>
        <dbReference type="SAM" id="MobiDB-lite"/>
    </source>
</evidence>
<evidence type="ECO:0000256" key="3">
    <source>
        <dbReference type="ARBA" id="ARBA00022842"/>
    </source>
</evidence>
<comment type="subcellular location">
    <subcellularLocation>
        <location evidence="5">Cytoplasm</location>
    </subcellularLocation>
    <subcellularLocation>
        <location evidence="5">Cytoplasm</location>
        <location evidence="5">P-body</location>
    </subcellularLocation>
</comment>
<dbReference type="Gene3D" id="2.40.50.690">
    <property type="match status" value="1"/>
</dbReference>
<dbReference type="KEGG" id="crb:17894217"/>
<dbReference type="Pfam" id="PF17849">
    <property type="entry name" value="OB_Dis3"/>
    <property type="match status" value="1"/>
</dbReference>
<evidence type="ECO:0000313" key="9">
    <source>
        <dbReference type="Proteomes" id="UP000029121"/>
    </source>
</evidence>
<dbReference type="eggNOG" id="KOG2102">
    <property type="taxonomic scope" value="Eukaryota"/>
</dbReference>
<dbReference type="GO" id="GO:0000956">
    <property type="term" value="P:nuclear-transcribed mRNA catabolic process"/>
    <property type="evidence" value="ECO:0007669"/>
    <property type="project" value="UniProtKB-UniRule"/>
</dbReference>
<comment type="function">
    <text evidence="5">3'-5'-exoribonuclease that specifically recognizes RNAs polyuridylated at their 3' end and mediates their degradation. Component of an exosome-independent RNA degradation pathway that mediates degradation of cytoplasmic mRNAs that have been deadenylated and subsequently uridylated at their 3'.</text>
</comment>
<feature type="binding site" evidence="5">
    <location>
        <position position="492"/>
    </location>
    <ligand>
        <name>Mg(2+)</name>
        <dbReference type="ChEBI" id="CHEBI:18420"/>
    </ligand>
</feature>
<name>R0HUR9_9BRAS</name>
<keyword evidence="1 5" id="KW-0963">Cytoplasm</keyword>
<dbReference type="Gene3D" id="2.40.50.700">
    <property type="match status" value="1"/>
</dbReference>
<evidence type="ECO:0000256" key="5">
    <source>
        <dbReference type="HAMAP-Rule" id="MF_03045"/>
    </source>
</evidence>
<dbReference type="PROSITE" id="PS01175">
    <property type="entry name" value="RIBONUCLEASE_II"/>
    <property type="match status" value="1"/>
</dbReference>
<dbReference type="Pfam" id="PF00773">
    <property type="entry name" value="RNB"/>
    <property type="match status" value="1"/>
</dbReference>
<reference evidence="9" key="1">
    <citation type="journal article" date="2013" name="Nat. Genet.">
        <title>The Capsella rubella genome and the genomic consequences of rapid mating system evolution.</title>
        <authorList>
            <person name="Slotte T."/>
            <person name="Hazzouri K.M."/>
            <person name="Agren J.A."/>
            <person name="Koenig D."/>
            <person name="Maumus F."/>
            <person name="Guo Y.L."/>
            <person name="Steige K."/>
            <person name="Platts A.E."/>
            <person name="Escobar J.S."/>
            <person name="Newman L.K."/>
            <person name="Wang W."/>
            <person name="Mandakova T."/>
            <person name="Vello E."/>
            <person name="Smith L.M."/>
            <person name="Henz S.R."/>
            <person name="Steffen J."/>
            <person name="Takuno S."/>
            <person name="Brandvain Y."/>
            <person name="Coop G."/>
            <person name="Andolfatto P."/>
            <person name="Hu T.T."/>
            <person name="Blanchette M."/>
            <person name="Clark R.M."/>
            <person name="Quesneville H."/>
            <person name="Nordborg M."/>
            <person name="Gaut B.S."/>
            <person name="Lysak M.A."/>
            <person name="Jenkins J."/>
            <person name="Grimwood J."/>
            <person name="Chapman J."/>
            <person name="Prochnik S."/>
            <person name="Shu S."/>
            <person name="Rokhsar D."/>
            <person name="Schmutz J."/>
            <person name="Weigel D."/>
            <person name="Wright S.I."/>
        </authorList>
    </citation>
    <scope>NUCLEOTIDE SEQUENCE [LARGE SCALE GENOMIC DNA]</scope>
    <source>
        <strain evidence="9">cv. Monte Gargano</strain>
    </source>
</reference>
<dbReference type="HAMAP" id="MF_03045">
    <property type="entry name" value="DIS3L2"/>
    <property type="match status" value="1"/>
</dbReference>